<dbReference type="AlphaFoldDB" id="A0A915E2G9"/>
<organism evidence="2 3">
    <name type="scientific">Ditylenchus dipsaci</name>
    <dbReference type="NCBI Taxonomy" id="166011"/>
    <lineage>
        <taxon>Eukaryota</taxon>
        <taxon>Metazoa</taxon>
        <taxon>Ecdysozoa</taxon>
        <taxon>Nematoda</taxon>
        <taxon>Chromadorea</taxon>
        <taxon>Rhabditida</taxon>
        <taxon>Tylenchina</taxon>
        <taxon>Tylenchomorpha</taxon>
        <taxon>Sphaerularioidea</taxon>
        <taxon>Anguinidae</taxon>
        <taxon>Anguininae</taxon>
        <taxon>Ditylenchus</taxon>
    </lineage>
</organism>
<proteinExistence type="predicted"/>
<evidence type="ECO:0000259" key="1">
    <source>
        <dbReference type="PROSITE" id="PS50181"/>
    </source>
</evidence>
<dbReference type="Gene3D" id="1.20.1280.50">
    <property type="match status" value="1"/>
</dbReference>
<dbReference type="CDD" id="cd09917">
    <property type="entry name" value="F-box_SF"/>
    <property type="match status" value="1"/>
</dbReference>
<feature type="domain" description="F-box" evidence="1">
    <location>
        <begin position="1"/>
        <end position="55"/>
    </location>
</feature>
<dbReference type="InterPro" id="IPR036047">
    <property type="entry name" value="F-box-like_dom_sf"/>
</dbReference>
<evidence type="ECO:0000313" key="3">
    <source>
        <dbReference type="WBParaSite" id="jg25498"/>
    </source>
</evidence>
<dbReference type="Proteomes" id="UP000887574">
    <property type="component" value="Unplaced"/>
</dbReference>
<dbReference type="WBParaSite" id="jg25498">
    <property type="protein sequence ID" value="jg25498"/>
    <property type="gene ID" value="jg25498"/>
</dbReference>
<sequence length="177" mass="20991">MSIRQLPSESLLEVFAFIDYQTSLQLLTVCKRFHNCLLLRIIKQKQQLQADYDSQCQSFIRLKQQISELKKDSGTLSDRIENRLDYYNCYIRSVEFNPELRISPVLQQQLHDILGRKFDELEPLYKQWRRLCYTKGTLVKQLTPFLLDMRRIRNLSAGTIDLRDQGRSLSGKRRFGV</sequence>
<name>A0A915E2G9_9BILA</name>
<keyword evidence="2" id="KW-1185">Reference proteome</keyword>
<dbReference type="PROSITE" id="PS50181">
    <property type="entry name" value="FBOX"/>
    <property type="match status" value="1"/>
</dbReference>
<evidence type="ECO:0000313" key="2">
    <source>
        <dbReference type="Proteomes" id="UP000887574"/>
    </source>
</evidence>
<accession>A0A915E2G9</accession>
<dbReference type="SUPFAM" id="SSF81383">
    <property type="entry name" value="F-box domain"/>
    <property type="match status" value="1"/>
</dbReference>
<reference evidence="3" key="1">
    <citation type="submission" date="2022-11" db="UniProtKB">
        <authorList>
            <consortium name="WormBaseParasite"/>
        </authorList>
    </citation>
    <scope>IDENTIFICATION</scope>
</reference>
<protein>
    <submittedName>
        <fullName evidence="3">F-box domain-containing protein</fullName>
    </submittedName>
</protein>
<dbReference type="InterPro" id="IPR001810">
    <property type="entry name" value="F-box_dom"/>
</dbReference>
<dbReference type="Pfam" id="PF12937">
    <property type="entry name" value="F-box-like"/>
    <property type="match status" value="1"/>
</dbReference>